<dbReference type="InterPro" id="IPR046216">
    <property type="entry name" value="DUF6249"/>
</dbReference>
<evidence type="ECO:0000313" key="3">
    <source>
        <dbReference type="EMBL" id="MPM63980.1"/>
    </source>
</evidence>
<reference evidence="3" key="1">
    <citation type="submission" date="2019-08" db="EMBL/GenBank/DDBJ databases">
        <authorList>
            <person name="Kucharzyk K."/>
            <person name="Murdoch R.W."/>
            <person name="Higgins S."/>
            <person name="Loffler F."/>
        </authorList>
    </citation>
    <scope>NUCLEOTIDE SEQUENCE</scope>
</reference>
<evidence type="ECO:0000259" key="2">
    <source>
        <dbReference type="Pfam" id="PF19762"/>
    </source>
</evidence>
<proteinExistence type="predicted"/>
<name>A0A645BEV4_9ZZZZ</name>
<dbReference type="AlphaFoldDB" id="A0A645BEV4"/>
<accession>A0A645BEV4</accession>
<feature type="transmembrane region" description="Helical" evidence="1">
    <location>
        <begin position="13"/>
        <end position="34"/>
    </location>
</feature>
<dbReference type="EMBL" id="VSSQ01019712">
    <property type="protein sequence ID" value="MPM63980.1"/>
    <property type="molecule type" value="Genomic_DNA"/>
</dbReference>
<comment type="caution">
    <text evidence="3">The sequence shown here is derived from an EMBL/GenBank/DDBJ whole genome shotgun (WGS) entry which is preliminary data.</text>
</comment>
<protein>
    <recommendedName>
        <fullName evidence="2">DUF6249 domain-containing protein</fullName>
    </recommendedName>
</protein>
<gene>
    <name evidence="3" type="ORF">SDC9_110865</name>
</gene>
<organism evidence="3">
    <name type="scientific">bioreactor metagenome</name>
    <dbReference type="NCBI Taxonomy" id="1076179"/>
    <lineage>
        <taxon>unclassified sequences</taxon>
        <taxon>metagenomes</taxon>
        <taxon>ecological metagenomes</taxon>
    </lineage>
</organism>
<feature type="domain" description="DUF6249" evidence="2">
    <location>
        <begin position="20"/>
        <end position="144"/>
    </location>
</feature>
<evidence type="ECO:0000256" key="1">
    <source>
        <dbReference type="SAM" id="Phobius"/>
    </source>
</evidence>
<keyword evidence="1" id="KW-0812">Transmembrane</keyword>
<feature type="transmembrane region" description="Helical" evidence="1">
    <location>
        <begin position="78"/>
        <end position="102"/>
    </location>
</feature>
<sequence>MQNKHKNTKNSEIMDFITIPVVTAIVVFGFYKLIELFVRKKERILLIDKLSTLENVSCEKFDLSRIFGENKIMKNQFLGLRIGSLLIGLGLGLMVGFFISLATHGTTATEDTYYLIRNAQEVIYGASTLLFGGLGLVAGFIIERKLS</sequence>
<keyword evidence="1" id="KW-0472">Membrane</keyword>
<feature type="transmembrane region" description="Helical" evidence="1">
    <location>
        <begin position="122"/>
        <end position="142"/>
    </location>
</feature>
<dbReference type="Pfam" id="PF19762">
    <property type="entry name" value="DUF6249"/>
    <property type="match status" value="1"/>
</dbReference>
<keyword evidence="1" id="KW-1133">Transmembrane helix</keyword>